<comment type="function">
    <text evidence="2">Endogenous opiate.</text>
</comment>
<keyword evidence="9" id="KW-0257">Endorphin</keyword>
<protein>
    <submittedName>
        <fullName evidence="14">Proopiomelanocortin</fullName>
    </submittedName>
</protein>
<dbReference type="EMBL" id="HQ259994">
    <property type="protein sequence ID" value="ADP00758.1"/>
    <property type="molecule type" value="mRNA"/>
</dbReference>
<dbReference type="RefSeq" id="XP_067881684.1">
    <property type="nucleotide sequence ID" value="XM_068025583.1"/>
</dbReference>
<dbReference type="InterPro" id="IPR013532">
    <property type="entry name" value="Opioid_neuropept"/>
</dbReference>
<feature type="chain" id="PRO_5003182885" evidence="10">
    <location>
        <begin position="24"/>
        <end position="320"/>
    </location>
</feature>
<dbReference type="SMART" id="SM01363">
    <property type="entry name" value="ACTH_domain"/>
    <property type="match status" value="3"/>
</dbReference>
<dbReference type="InterPro" id="IPR013593">
    <property type="entry name" value="Melanocortin_N"/>
</dbReference>
<dbReference type="GO" id="GO:0005576">
    <property type="term" value="C:extracellular region"/>
    <property type="evidence" value="ECO:0007669"/>
    <property type="project" value="UniProtKB-SubCell"/>
</dbReference>
<dbReference type="GO" id="GO:0005179">
    <property type="term" value="F:hormone activity"/>
    <property type="evidence" value="ECO:0007669"/>
    <property type="project" value="UniProtKB-KW"/>
</dbReference>
<dbReference type="RefSeq" id="XP_067884347.1">
    <property type="nucleotide sequence ID" value="XM_068028246.1"/>
</dbReference>
<feature type="domain" description="Pro-opiomelanocortin/corticotropin ACTH central region" evidence="11">
    <location>
        <begin position="76"/>
        <end position="114"/>
    </location>
</feature>
<reference evidence="14" key="1">
    <citation type="submission" date="2010-09" db="EMBL/GenBank/DDBJ databases">
        <title>Evolution of POMC: Observations on Posttranslational Processing Mechanisms and the Melanocortins.</title>
        <authorList>
            <person name="Dores R.M."/>
            <person name="Baron A."/>
        </authorList>
    </citation>
    <scope>NUCLEOTIDE SEQUENCE</scope>
</reference>
<keyword evidence="6" id="KW-0165">Cleavage on pair of basic residues</keyword>
<evidence type="ECO:0000256" key="7">
    <source>
        <dbReference type="ARBA" id="ARBA00022702"/>
    </source>
</evidence>
<dbReference type="PANTHER" id="PTHR11416">
    <property type="entry name" value="PRO-OPIOMELANOCORTIN"/>
    <property type="match status" value="1"/>
</dbReference>
<accession>E3VVS4</accession>
<dbReference type="SMART" id="SM01364">
    <property type="entry name" value="NPP"/>
    <property type="match status" value="1"/>
</dbReference>
<feature type="signal peptide" evidence="10">
    <location>
        <begin position="1"/>
        <end position="23"/>
    </location>
</feature>
<evidence type="ECO:0000259" key="11">
    <source>
        <dbReference type="SMART" id="SM01363"/>
    </source>
</evidence>
<comment type="function">
    <text evidence="1">Stimulates the adrenal glands to release cortisol.</text>
</comment>
<evidence type="ECO:0000256" key="3">
    <source>
        <dbReference type="ARBA" id="ARBA00004613"/>
    </source>
</evidence>
<feature type="domain" description="Pro-opiomelanocortin/corticotropin ACTH central region" evidence="11">
    <location>
        <begin position="141"/>
        <end position="180"/>
    </location>
</feature>
<keyword evidence="8 10" id="KW-0732">Signal</keyword>
<dbReference type="PANTHER" id="PTHR11416:SF7">
    <property type="entry name" value="PRO-OPIOMELANOCORTIN"/>
    <property type="match status" value="1"/>
</dbReference>
<dbReference type="InterPro" id="IPR013531">
    <property type="entry name" value="Mcrtin_ACTH_cent"/>
</dbReference>
<evidence type="ECO:0000259" key="12">
    <source>
        <dbReference type="SMART" id="SM01364"/>
    </source>
</evidence>
<evidence type="ECO:0000256" key="8">
    <source>
        <dbReference type="ARBA" id="ARBA00022729"/>
    </source>
</evidence>
<name>E3VVS4_HETFR</name>
<dbReference type="Pfam" id="PF08384">
    <property type="entry name" value="NPP"/>
    <property type="match status" value="1"/>
</dbReference>
<evidence type="ECO:0000256" key="1">
    <source>
        <dbReference type="ARBA" id="ARBA00002965"/>
    </source>
</evidence>
<dbReference type="PRINTS" id="PR00383">
    <property type="entry name" value="MELANOCORTIN"/>
</dbReference>
<organism evidence="14">
    <name type="scientific">Heterodontus francisci</name>
    <name type="common">Horn shark</name>
    <name type="synonym">Cestracion francisci</name>
    <dbReference type="NCBI Taxonomy" id="7792"/>
    <lineage>
        <taxon>Eukaryota</taxon>
        <taxon>Metazoa</taxon>
        <taxon>Chordata</taxon>
        <taxon>Craniata</taxon>
        <taxon>Vertebrata</taxon>
        <taxon>Chondrichthyes</taxon>
        <taxon>Elasmobranchii</taxon>
        <taxon>Galeomorphii</taxon>
        <taxon>Heterodontoidea</taxon>
        <taxon>Heterodontiformes</taxon>
        <taxon>Heterodontidae</taxon>
        <taxon>Heterodontus</taxon>
    </lineage>
</organism>
<feature type="domain" description="Pro-opiomelanocortin/corticotropin ACTH central region" evidence="11">
    <location>
        <begin position="212"/>
        <end position="253"/>
    </location>
</feature>
<dbReference type="GO" id="GO:0007218">
    <property type="term" value="P:neuropeptide signaling pathway"/>
    <property type="evidence" value="ECO:0007669"/>
    <property type="project" value="UniProtKB-KW"/>
</dbReference>
<feature type="domain" description="Pro-opiomelanocortin N-terminal" evidence="12">
    <location>
        <begin position="27"/>
        <end position="71"/>
    </location>
</feature>
<evidence type="ECO:0000256" key="5">
    <source>
        <dbReference type="ARBA" id="ARBA00022525"/>
    </source>
</evidence>
<comment type="subcellular location">
    <subcellularLocation>
        <location evidence="3">Secreted</location>
    </subcellularLocation>
</comment>
<feature type="domain" description="Opiodes neuropeptide" evidence="13">
    <location>
        <begin position="286"/>
        <end position="316"/>
    </location>
</feature>
<dbReference type="GeneID" id="137359988"/>
<sequence length="320" mass="37040">MMQQSMWRGNLVVLSMVWALTSGQLQDCLDHSKCRELSSAPKLMECTEACKVEKTLESPIYPGNGHLQPIAESIRNYVMGHFRWNKFGKKRGNNTGFSGNKRDDEPVRAFLNHLPAVEPQTSQMENEEMETLFPREDDKRSYSMEHFRWGKPMGMKRKPVKVYPNNFEDGSVENMGPRLKREASVGFDYPVETSEAGEEEMLEDAKKKDGKVYKMAHFRWGRGPKGPAKNWGPDRMRTQPLQFPNLEDVLQESIDNGLPEEEVKKDGEDYKFGHFRWSVPLKDKRYGGFMKSWDERGQKPLLTLFRNVIVKDGHEKKTQS</sequence>
<proteinExistence type="evidence at transcript level"/>
<evidence type="ECO:0000256" key="2">
    <source>
        <dbReference type="ARBA" id="ARBA00003192"/>
    </source>
</evidence>
<dbReference type="AlphaFoldDB" id="E3VVS4"/>
<evidence type="ECO:0000256" key="10">
    <source>
        <dbReference type="SAM" id="SignalP"/>
    </source>
</evidence>
<evidence type="ECO:0000256" key="9">
    <source>
        <dbReference type="ARBA" id="ARBA00023205"/>
    </source>
</evidence>
<keyword evidence="5" id="KW-0964">Secreted</keyword>
<dbReference type="InterPro" id="IPR001941">
    <property type="entry name" value="PMOC"/>
</dbReference>
<evidence type="ECO:0000256" key="4">
    <source>
        <dbReference type="ARBA" id="ARBA00005832"/>
    </source>
</evidence>
<comment type="similarity">
    <text evidence="4">Belongs to the POMC family.</text>
</comment>
<dbReference type="Pfam" id="PF00976">
    <property type="entry name" value="ACTH_domain"/>
    <property type="match status" value="4"/>
</dbReference>
<dbReference type="InterPro" id="IPR050878">
    <property type="entry name" value="POMC-derived_peptides"/>
</dbReference>
<dbReference type="Pfam" id="PF08035">
    <property type="entry name" value="Op_neuropeptide"/>
    <property type="match status" value="1"/>
</dbReference>
<evidence type="ECO:0000313" key="14">
    <source>
        <dbReference type="EMBL" id="ADP00758.1"/>
    </source>
</evidence>
<keyword evidence="7" id="KW-0372">Hormone</keyword>
<dbReference type="SMART" id="SM01365">
    <property type="entry name" value="Op_neuropeptide"/>
    <property type="match status" value="1"/>
</dbReference>
<evidence type="ECO:0000256" key="6">
    <source>
        <dbReference type="ARBA" id="ARBA00022685"/>
    </source>
</evidence>
<dbReference type="GeneID" id="137366352"/>
<evidence type="ECO:0000259" key="13">
    <source>
        <dbReference type="SMART" id="SM01365"/>
    </source>
</evidence>